<feature type="chain" id="PRO_5046742099" evidence="1">
    <location>
        <begin position="24"/>
        <end position="239"/>
    </location>
</feature>
<accession>A0ABS7UEB2</accession>
<dbReference type="Gene3D" id="2.60.40.1120">
    <property type="entry name" value="Carboxypeptidase-like, regulatory domain"/>
    <property type="match status" value="1"/>
</dbReference>
<reference evidence="3 4" key="1">
    <citation type="submission" date="2021-09" db="EMBL/GenBank/DDBJ databases">
        <title>Whole genome sequence of Nocardioides sp. GBK3QG-3.</title>
        <authorList>
            <person name="Tuo L."/>
        </authorList>
    </citation>
    <scope>NUCLEOTIDE SEQUENCE [LARGE SCALE GENOMIC DNA]</scope>
    <source>
        <strain evidence="3 4">GBK3QG-3</strain>
    </source>
</reference>
<evidence type="ECO:0000313" key="3">
    <source>
        <dbReference type="EMBL" id="MBZ5739222.1"/>
    </source>
</evidence>
<evidence type="ECO:0000259" key="2">
    <source>
        <dbReference type="Pfam" id="PF16640"/>
    </source>
</evidence>
<sequence length="239" mass="24720">MHVRTVVAAVAAAGLCVVPFAMSADAATSHPQATAAAPHAAASSPLIKGVVVDQSGKAIDDVKVQALDKKGKPVASALTYASQWASGPQHGFFFVEVGAKGTYSLTLSKSGYDTRTISGLEVTKRRLALGELTLKKTLPSTKTTAELSDKSITTKEKGEIEVKVSTSATKRPTGDIEILEGRRVVGEATLKAGAKGEVSVVLDKLGVGSHHLVASYLGSSSLKASKSGSVTLVVKKPRR</sequence>
<keyword evidence="1" id="KW-0732">Signal</keyword>
<gene>
    <name evidence="3" type="ORF">K8U61_13695</name>
</gene>
<dbReference type="Gene3D" id="2.60.40.10">
    <property type="entry name" value="Immunoglobulins"/>
    <property type="match status" value="1"/>
</dbReference>
<dbReference type="RefSeq" id="WP_224123593.1">
    <property type="nucleotide sequence ID" value="NZ_JAIQZJ010000007.1"/>
</dbReference>
<organism evidence="3 4">
    <name type="scientific">Nocardioides mangrovi</name>
    <dbReference type="NCBI Taxonomy" id="2874580"/>
    <lineage>
        <taxon>Bacteria</taxon>
        <taxon>Bacillati</taxon>
        <taxon>Actinomycetota</taxon>
        <taxon>Actinomycetes</taxon>
        <taxon>Propionibacteriales</taxon>
        <taxon>Nocardioidaceae</taxon>
        <taxon>Nocardioides</taxon>
    </lineage>
</organism>
<dbReference type="InterPro" id="IPR013783">
    <property type="entry name" value="Ig-like_fold"/>
</dbReference>
<feature type="signal peptide" evidence="1">
    <location>
        <begin position="1"/>
        <end position="23"/>
    </location>
</feature>
<dbReference type="Proteomes" id="UP000780875">
    <property type="component" value="Unassembled WGS sequence"/>
</dbReference>
<proteinExistence type="predicted"/>
<protein>
    <submittedName>
        <fullName evidence="3">Ig-like domain repeat protein</fullName>
    </submittedName>
</protein>
<evidence type="ECO:0000256" key="1">
    <source>
        <dbReference type="SAM" id="SignalP"/>
    </source>
</evidence>
<keyword evidence="4" id="KW-1185">Reference proteome</keyword>
<dbReference type="InterPro" id="IPR032109">
    <property type="entry name" value="Big_3_5"/>
</dbReference>
<dbReference type="EMBL" id="JAIQZJ010000007">
    <property type="protein sequence ID" value="MBZ5739222.1"/>
    <property type="molecule type" value="Genomic_DNA"/>
</dbReference>
<evidence type="ECO:0000313" key="4">
    <source>
        <dbReference type="Proteomes" id="UP000780875"/>
    </source>
</evidence>
<dbReference type="InterPro" id="IPR008969">
    <property type="entry name" value="CarboxyPept-like_regulatory"/>
</dbReference>
<comment type="caution">
    <text evidence="3">The sequence shown here is derived from an EMBL/GenBank/DDBJ whole genome shotgun (WGS) entry which is preliminary data.</text>
</comment>
<dbReference type="Pfam" id="PF16640">
    <property type="entry name" value="Big_3_5"/>
    <property type="match status" value="1"/>
</dbReference>
<name>A0ABS7UEB2_9ACTN</name>
<feature type="domain" description="Bacterial Ig-like" evidence="2">
    <location>
        <begin position="148"/>
        <end position="234"/>
    </location>
</feature>
<dbReference type="SUPFAM" id="SSF49464">
    <property type="entry name" value="Carboxypeptidase regulatory domain-like"/>
    <property type="match status" value="1"/>
</dbReference>